<feature type="compositionally biased region" description="Polar residues" evidence="1">
    <location>
        <begin position="1"/>
        <end position="20"/>
    </location>
</feature>
<protein>
    <submittedName>
        <fullName evidence="2">Uncharacterized protein</fullName>
    </submittedName>
</protein>
<accession>A0A8S9X513</accession>
<proteinExistence type="predicted"/>
<evidence type="ECO:0000313" key="2">
    <source>
        <dbReference type="EMBL" id="KAF6204200.1"/>
    </source>
</evidence>
<feature type="region of interest" description="Disordered" evidence="1">
    <location>
        <begin position="1"/>
        <end position="214"/>
    </location>
</feature>
<feature type="compositionally biased region" description="Basic and acidic residues" evidence="1">
    <location>
        <begin position="130"/>
        <end position="141"/>
    </location>
</feature>
<evidence type="ECO:0000256" key="1">
    <source>
        <dbReference type="SAM" id="MobiDB-lite"/>
    </source>
</evidence>
<name>A0A8S9X513_APOLU</name>
<evidence type="ECO:0000313" key="3">
    <source>
        <dbReference type="Proteomes" id="UP000466442"/>
    </source>
</evidence>
<reference evidence="2" key="1">
    <citation type="journal article" date="2021" name="Mol. Ecol. Resour.">
        <title>Apolygus lucorum genome provides insights into omnivorousness and mesophyll feeding.</title>
        <authorList>
            <person name="Liu Y."/>
            <person name="Liu H."/>
            <person name="Wang H."/>
            <person name="Huang T."/>
            <person name="Liu B."/>
            <person name="Yang B."/>
            <person name="Yin L."/>
            <person name="Li B."/>
            <person name="Zhang Y."/>
            <person name="Zhang S."/>
            <person name="Jiang F."/>
            <person name="Zhang X."/>
            <person name="Ren Y."/>
            <person name="Wang B."/>
            <person name="Wang S."/>
            <person name="Lu Y."/>
            <person name="Wu K."/>
            <person name="Fan W."/>
            <person name="Wang G."/>
        </authorList>
    </citation>
    <scope>NUCLEOTIDE SEQUENCE</scope>
    <source>
        <strain evidence="2">12Hb</strain>
    </source>
</reference>
<dbReference type="EMBL" id="WIXP02000010">
    <property type="protein sequence ID" value="KAF6204200.1"/>
    <property type="molecule type" value="Genomic_DNA"/>
</dbReference>
<feature type="compositionally biased region" description="Polar residues" evidence="1">
    <location>
        <begin position="155"/>
        <end position="186"/>
    </location>
</feature>
<dbReference type="Proteomes" id="UP000466442">
    <property type="component" value="Unassembled WGS sequence"/>
</dbReference>
<keyword evidence="3" id="KW-1185">Reference proteome</keyword>
<sequence length="214" mass="22777">MTTPATEISQHSGGEQVSSDNSEDGHEEPEHTYTEATIEILTGSTAQPELEKHESQGAQDLATNEKLEDTSPTTVPTVHEDLTQMGQEVEPGHGDVSNVEEVHDVQESVTESENIASGAGHTDIPSVSAGEHEVAEHDSKPSESSQPIDVEQVPTVDQTENDLTATHDQNGPESPTTAIPEETSSIHAEYNEAQLPSSEGPSGVSENPEVLSPW</sequence>
<dbReference type="AlphaFoldDB" id="A0A8S9X513"/>
<gene>
    <name evidence="2" type="ORF">GE061_002540</name>
</gene>
<organism evidence="2 3">
    <name type="scientific">Apolygus lucorum</name>
    <name type="common">Small green plant bug</name>
    <name type="synonym">Lygocoris lucorum</name>
    <dbReference type="NCBI Taxonomy" id="248454"/>
    <lineage>
        <taxon>Eukaryota</taxon>
        <taxon>Metazoa</taxon>
        <taxon>Ecdysozoa</taxon>
        <taxon>Arthropoda</taxon>
        <taxon>Hexapoda</taxon>
        <taxon>Insecta</taxon>
        <taxon>Pterygota</taxon>
        <taxon>Neoptera</taxon>
        <taxon>Paraneoptera</taxon>
        <taxon>Hemiptera</taxon>
        <taxon>Heteroptera</taxon>
        <taxon>Panheteroptera</taxon>
        <taxon>Cimicomorpha</taxon>
        <taxon>Miridae</taxon>
        <taxon>Mirini</taxon>
        <taxon>Apolygus</taxon>
    </lineage>
</organism>
<comment type="caution">
    <text evidence="2">The sequence shown here is derived from an EMBL/GenBank/DDBJ whole genome shotgun (WGS) entry which is preliminary data.</text>
</comment>